<dbReference type="EMBL" id="JADLRE010000017">
    <property type="protein sequence ID" value="MBF6227739.1"/>
    <property type="molecule type" value="Genomic_DNA"/>
</dbReference>
<dbReference type="Gene3D" id="1.20.58.220">
    <property type="entry name" value="Phosphate transport system protein phou homolog 2, domain 2"/>
    <property type="match status" value="1"/>
</dbReference>
<evidence type="ECO:0000313" key="2">
    <source>
        <dbReference type="Proteomes" id="UP000807309"/>
    </source>
</evidence>
<reference evidence="1 2" key="1">
    <citation type="submission" date="2020-10" db="EMBL/GenBank/DDBJ databases">
        <title>Identification of Nocardia species via Next-generation sequencing and recognition of intraspecies genetic diversity.</title>
        <authorList>
            <person name="Li P."/>
            <person name="Li P."/>
            <person name="Lu B."/>
        </authorList>
    </citation>
    <scope>NUCLEOTIDE SEQUENCE [LARGE SCALE GENOMIC DNA]</scope>
    <source>
        <strain evidence="1 2">N-11</strain>
    </source>
</reference>
<dbReference type="RefSeq" id="WP_195034707.1">
    <property type="nucleotide sequence ID" value="NZ_JADLRE010000017.1"/>
</dbReference>
<evidence type="ECO:0000313" key="1">
    <source>
        <dbReference type="EMBL" id="MBF6227739.1"/>
    </source>
</evidence>
<protein>
    <submittedName>
        <fullName evidence="1">Uncharacterized protein</fullName>
    </submittedName>
</protein>
<accession>A0ABS0CBJ6</accession>
<comment type="caution">
    <text evidence="1">The sequence shown here is derived from an EMBL/GenBank/DDBJ whole genome shotgun (WGS) entry which is preliminary data.</text>
</comment>
<dbReference type="InterPro" id="IPR038078">
    <property type="entry name" value="PhoU-like_sf"/>
</dbReference>
<proteinExistence type="predicted"/>
<sequence length="197" mass="21843">MSSSHPLAPRDQHDCFRDAVNTVGQATAILGRLRWIPADHAAVHAGIAILADRSEDMVRAAPADRRHLGRSLHSVLIHLRTTAERANRHRATSLAEELAEVIGIVEECGRHTAGLFAAPFDPTWAAWYRAEILRLADDADDAFRRLFARWYFDTDDLSAVAGMREVSDELENVMRAFEEVADAVPATVADQPSELPR</sequence>
<organism evidence="1 2">
    <name type="scientific">Nocardia abscessus</name>
    <dbReference type="NCBI Taxonomy" id="120957"/>
    <lineage>
        <taxon>Bacteria</taxon>
        <taxon>Bacillati</taxon>
        <taxon>Actinomycetota</taxon>
        <taxon>Actinomycetes</taxon>
        <taxon>Mycobacteriales</taxon>
        <taxon>Nocardiaceae</taxon>
        <taxon>Nocardia</taxon>
    </lineage>
</organism>
<keyword evidence="2" id="KW-1185">Reference proteome</keyword>
<name>A0ABS0CBJ6_9NOCA</name>
<dbReference type="Proteomes" id="UP000807309">
    <property type="component" value="Unassembled WGS sequence"/>
</dbReference>
<gene>
    <name evidence="1" type="ORF">IU470_21845</name>
</gene>